<dbReference type="PANTHER" id="PTHR39166:SF1">
    <property type="entry name" value="BLL1166 PROTEIN"/>
    <property type="match status" value="1"/>
</dbReference>
<accession>A0A9X1AJM9</accession>
<dbReference type="Pfam" id="PF06042">
    <property type="entry name" value="NTP_transf_6"/>
    <property type="match status" value="1"/>
</dbReference>
<reference evidence="1" key="1">
    <citation type="submission" date="2021-05" db="EMBL/GenBank/DDBJ databases">
        <title>Genome of Sphingobium sp. strain.</title>
        <authorList>
            <person name="Fan R."/>
        </authorList>
    </citation>
    <scope>NUCLEOTIDE SEQUENCE</scope>
    <source>
        <strain evidence="1">H33</strain>
    </source>
</reference>
<dbReference type="Proteomes" id="UP001138757">
    <property type="component" value="Unassembled WGS sequence"/>
</dbReference>
<dbReference type="InterPro" id="IPR009267">
    <property type="entry name" value="NTP_transf_6"/>
</dbReference>
<dbReference type="EMBL" id="JAHGAW010000001">
    <property type="protein sequence ID" value="MBT2185728.1"/>
    <property type="molecule type" value="Genomic_DNA"/>
</dbReference>
<organism evidence="1 2">
    <name type="scientific">Sphingobium nicotianae</name>
    <dbReference type="NCBI Taxonomy" id="2782607"/>
    <lineage>
        <taxon>Bacteria</taxon>
        <taxon>Pseudomonadati</taxon>
        <taxon>Pseudomonadota</taxon>
        <taxon>Alphaproteobacteria</taxon>
        <taxon>Sphingomonadales</taxon>
        <taxon>Sphingomonadaceae</taxon>
        <taxon>Sphingobium</taxon>
    </lineage>
</organism>
<protein>
    <submittedName>
        <fullName evidence="1">Nucleotidyltransferase family protein</fullName>
    </submittedName>
</protein>
<evidence type="ECO:0000313" key="2">
    <source>
        <dbReference type="Proteomes" id="UP001138757"/>
    </source>
</evidence>
<dbReference type="AlphaFoldDB" id="A0A9X1AJM9"/>
<sequence>MTADDDAARLRGLALGHPIIRTLLDRWTAIDLPDAWLSGSLIAQARWNERFGLPCDHGISDADIIYCDPSDLSPESEASHGARLASLFADLPVPLDVRNQARVHIWYPGSFGFEIEPYRSSREAIATFPTTSAAVGLRLDGGMETAAPFGLGDLLRPVVRANATQITPQIFAAKAARWRSMWPDLEILPWSAAVSMRQPAG</sequence>
<proteinExistence type="predicted"/>
<dbReference type="RefSeq" id="WP_214621455.1">
    <property type="nucleotide sequence ID" value="NZ_JAHGAW010000001.1"/>
</dbReference>
<comment type="caution">
    <text evidence="1">The sequence shown here is derived from an EMBL/GenBank/DDBJ whole genome shotgun (WGS) entry which is preliminary data.</text>
</comment>
<dbReference type="PANTHER" id="PTHR39166">
    <property type="entry name" value="BLL1166 PROTEIN"/>
    <property type="match status" value="1"/>
</dbReference>
<evidence type="ECO:0000313" key="1">
    <source>
        <dbReference type="EMBL" id="MBT2185728.1"/>
    </source>
</evidence>
<gene>
    <name evidence="1" type="ORF">KK488_02080</name>
</gene>
<keyword evidence="2" id="KW-1185">Reference proteome</keyword>
<name>A0A9X1AJM9_9SPHN</name>